<feature type="region of interest" description="Disordered" evidence="1">
    <location>
        <begin position="858"/>
        <end position="1052"/>
    </location>
</feature>
<feature type="compositionally biased region" description="Basic and acidic residues" evidence="1">
    <location>
        <begin position="711"/>
        <end position="722"/>
    </location>
</feature>
<dbReference type="PANTHER" id="PTHR15725:SF14">
    <property type="entry name" value="ZINC FINGER CCCH DOMAIN-CONTAINING PROTEIN 11A"/>
    <property type="match status" value="1"/>
</dbReference>
<dbReference type="Proteomes" id="UP001159405">
    <property type="component" value="Unassembled WGS sequence"/>
</dbReference>
<feature type="compositionally biased region" description="Polar residues" evidence="1">
    <location>
        <begin position="886"/>
        <end position="898"/>
    </location>
</feature>
<evidence type="ECO:0000259" key="3">
    <source>
        <dbReference type="Pfam" id="PF15663"/>
    </source>
</evidence>
<keyword evidence="2" id="KW-0472">Membrane</keyword>
<feature type="compositionally biased region" description="Acidic residues" evidence="1">
    <location>
        <begin position="1006"/>
        <end position="1040"/>
    </location>
</feature>
<sequence length="1214" mass="136362">ITQSSNPALPQSSSKTSKKAAILNAWSGDRAVKQDSFSIPELNYQLSWAPKKTSKFVWLGSLSAIVLCCILCANGQWIMLPLQLIEVFIVTNLCCSIWILQSLQERSREKQGDECPYRHEPAALGSETTCRQWEQNRSCTREVCNFRHSLIMKNRSDTPCYYESQPSGCLKPFCSFLHKKPRPNGQPPSVNTNGPPPMVHQVQPVQPVLSRPVAPVSLPGAAGTPVPHPVAPIPHLPASSIPRMASSGSQDAMKIPTISSPPRPRLPIQQNISMRRPQVPMQYPPVSRPMLVPQPPQMVRAPQFPGPPRPAGIVQPISASRGFPASRPGGPVSYPREIITPQRSYHLPPMYAGRPEGLAMPFMPGPIKEKFQADDFDSLSSDSFSSSEDEEERKRSRQAPRRKVHSSSHREVYTNNRREVHGRRKQQSNKPSRGRDRSDDRKRPDATRDRSKSAAEAERDRSRTKRKPSKKSPPKRENEARERQETKQERKPSSSKDEEIEEETGRDKSSETKEADSSDIKVKTLEQILREKAIKKMEERRALSKDVKLDEDKETKEEENFDESSKDTMKDEEEESDVDDAENSKKSPLKKVVRTKTKDDDPQSSSEKSTSTKKVSSMVKKVPPKKVISLNNDDNNTLNTSSEKTRTLRKVSSNNEKNWPLRKIMSTVNKDNNSVQSSAVAEKHSLKDEDEGSGEEKQSKGTEPPSPFQEVRVKTFEEIMELKRKRRAAKEASENAAEEMTVSTTEESKSTTNLVLSPPKRLKRIVRKSSDDGDKQESKVESSQGAEKPRPVQKRTVFVMEKPAPSKQNTEDGVMTSATTKVNNKSQQKSQKQPAVADRLGTQEVDVKSFDVIIAEKRKRALQKKNETPKDGETASKEEQPKNIKLQMSRQTNSSKPTTVIKPRRIKVWSKTKEDVTTSKADSTLKENETQVQSLPDDQNELPFLEASPATSSQPEPVSSELEATPEVIPCTEESSAADQSVPAEDHDTLDSSPPDVDSTTASQDTVDESTEMDGDQGEEPIEENSETEQESEQATEQELVEPQRSKEPPSYDEIKKAVANEMSKEDDFFDDFDVDLELGEDDNIEIDEHMNEDDLLMELDEMINQSWLPENPAQVTYKKLKEKIKPLLESRSDNVSPASCWLVTVKVVNFYGVRGNKTLLYMCYDELDEPRFYLHAFQIFLDFLQVLSGGNAGDFANKSEKSDNQGSPLTLTI</sequence>
<feature type="compositionally biased region" description="Low complexity" evidence="1">
    <location>
        <begin position="734"/>
        <end position="745"/>
    </location>
</feature>
<dbReference type="Pfam" id="PF15663">
    <property type="entry name" value="zf-CCCH_3"/>
    <property type="match status" value="1"/>
</dbReference>
<feature type="compositionally biased region" description="Basic and acidic residues" evidence="1">
    <location>
        <begin position="1042"/>
        <end position="1052"/>
    </location>
</feature>
<gene>
    <name evidence="4" type="ORF">PLOB_00001887</name>
</gene>
<feature type="region of interest" description="Disordered" evidence="1">
    <location>
        <begin position="376"/>
        <end position="844"/>
    </location>
</feature>
<dbReference type="PANTHER" id="PTHR15725">
    <property type="entry name" value="ZN-FINGER, C-X8-C-X5-C-X3-H TYPE-CONTAINING"/>
    <property type="match status" value="1"/>
</dbReference>
<feature type="compositionally biased region" description="Basic and acidic residues" evidence="1">
    <location>
        <begin position="911"/>
        <end position="929"/>
    </location>
</feature>
<evidence type="ECO:0000256" key="1">
    <source>
        <dbReference type="SAM" id="MobiDB-lite"/>
    </source>
</evidence>
<feature type="non-terminal residue" evidence="4">
    <location>
        <position position="1"/>
    </location>
</feature>
<feature type="domain" description="Zinc-finger CCCH" evidence="3">
    <location>
        <begin position="110"/>
        <end position="183"/>
    </location>
</feature>
<feature type="transmembrane region" description="Helical" evidence="2">
    <location>
        <begin position="56"/>
        <end position="73"/>
    </location>
</feature>
<comment type="caution">
    <text evidence="4">The sequence shown here is derived from an EMBL/GenBank/DDBJ whole genome shotgun (WGS) entry which is preliminary data.</text>
</comment>
<feature type="compositionally biased region" description="Basic and acidic residues" evidence="1">
    <location>
        <begin position="768"/>
        <end position="780"/>
    </location>
</feature>
<keyword evidence="2" id="KW-1133">Transmembrane helix</keyword>
<dbReference type="InterPro" id="IPR041686">
    <property type="entry name" value="Znf-CCCH_3"/>
</dbReference>
<feature type="compositionally biased region" description="Polar residues" evidence="1">
    <location>
        <begin position="666"/>
        <end position="679"/>
    </location>
</feature>
<feature type="compositionally biased region" description="Basic and acidic residues" evidence="1">
    <location>
        <begin position="433"/>
        <end position="461"/>
    </location>
</feature>
<keyword evidence="5" id="KW-1185">Reference proteome</keyword>
<protein>
    <recommendedName>
        <fullName evidence="3">Zinc-finger CCCH domain-containing protein</fullName>
    </recommendedName>
</protein>
<reference evidence="4 5" key="1">
    <citation type="submission" date="2022-05" db="EMBL/GenBank/DDBJ databases">
        <authorList>
            <consortium name="Genoscope - CEA"/>
            <person name="William W."/>
        </authorList>
    </citation>
    <scope>NUCLEOTIDE SEQUENCE [LARGE SCALE GENOMIC DNA]</scope>
</reference>
<feature type="compositionally biased region" description="Low complexity" evidence="1">
    <location>
        <begin position="821"/>
        <end position="833"/>
    </location>
</feature>
<feature type="compositionally biased region" description="Basic residues" evidence="1">
    <location>
        <begin position="395"/>
        <end position="407"/>
    </location>
</feature>
<feature type="compositionally biased region" description="Basic residues" evidence="1">
    <location>
        <begin position="462"/>
        <end position="473"/>
    </location>
</feature>
<feature type="compositionally biased region" description="Low complexity" evidence="1">
    <location>
        <begin position="604"/>
        <end position="642"/>
    </location>
</feature>
<dbReference type="EMBL" id="CALNXK010000105">
    <property type="protein sequence ID" value="CAH3156559.1"/>
    <property type="molecule type" value="Genomic_DNA"/>
</dbReference>
<dbReference type="Gene3D" id="4.10.1000.10">
    <property type="entry name" value="Zinc finger, CCCH-type"/>
    <property type="match status" value="1"/>
</dbReference>
<proteinExistence type="predicted"/>
<accession>A0ABN8Q3J9</accession>
<evidence type="ECO:0000256" key="2">
    <source>
        <dbReference type="SAM" id="Phobius"/>
    </source>
</evidence>
<feature type="compositionally biased region" description="Basic and acidic residues" evidence="1">
    <location>
        <begin position="864"/>
        <end position="882"/>
    </location>
</feature>
<feature type="compositionally biased region" description="Basic and acidic residues" evidence="1">
    <location>
        <begin position="408"/>
        <end position="419"/>
    </location>
</feature>
<feature type="region of interest" description="Disordered" evidence="1">
    <location>
        <begin position="229"/>
        <end position="265"/>
    </location>
</feature>
<feature type="compositionally biased region" description="Acidic residues" evidence="1">
    <location>
        <begin position="570"/>
        <end position="581"/>
    </location>
</feature>
<organism evidence="4 5">
    <name type="scientific">Porites lobata</name>
    <dbReference type="NCBI Taxonomy" id="104759"/>
    <lineage>
        <taxon>Eukaryota</taxon>
        <taxon>Metazoa</taxon>
        <taxon>Cnidaria</taxon>
        <taxon>Anthozoa</taxon>
        <taxon>Hexacorallia</taxon>
        <taxon>Scleractinia</taxon>
        <taxon>Fungiina</taxon>
        <taxon>Poritidae</taxon>
        <taxon>Porites</taxon>
    </lineage>
</organism>
<name>A0ABN8Q3J9_9CNID</name>
<keyword evidence="2" id="KW-0812">Transmembrane</keyword>
<evidence type="ECO:0000313" key="4">
    <source>
        <dbReference type="EMBL" id="CAH3156559.1"/>
    </source>
</evidence>
<evidence type="ECO:0000313" key="5">
    <source>
        <dbReference type="Proteomes" id="UP001159405"/>
    </source>
</evidence>
<feature type="compositionally biased region" description="Basic and acidic residues" evidence="1">
    <location>
        <begin position="474"/>
        <end position="569"/>
    </location>
</feature>